<feature type="transmembrane region" description="Helical" evidence="6">
    <location>
        <begin position="509"/>
        <end position="533"/>
    </location>
</feature>
<feature type="transmembrane region" description="Helical" evidence="6">
    <location>
        <begin position="285"/>
        <end position="307"/>
    </location>
</feature>
<dbReference type="EMBL" id="BQKI01000073">
    <property type="protein sequence ID" value="GJN17545.1"/>
    <property type="molecule type" value="Genomic_DNA"/>
</dbReference>
<feature type="transmembrane region" description="Helical" evidence="6">
    <location>
        <begin position="184"/>
        <end position="208"/>
    </location>
</feature>
<evidence type="ECO:0000256" key="2">
    <source>
        <dbReference type="ARBA" id="ARBA00010199"/>
    </source>
</evidence>
<evidence type="ECO:0000256" key="1">
    <source>
        <dbReference type="ARBA" id="ARBA00004141"/>
    </source>
</evidence>
<feature type="transmembrane region" description="Helical" evidence="6">
    <location>
        <begin position="139"/>
        <end position="164"/>
    </location>
</feature>
<reference evidence="7" key="1">
    <citation type="journal article" date="2018" name="DNA Res.">
        <title>Multiple hybrid de novo genome assembly of finger millet, an orphan allotetraploid crop.</title>
        <authorList>
            <person name="Hatakeyama M."/>
            <person name="Aluri S."/>
            <person name="Balachadran M.T."/>
            <person name="Sivarajan S.R."/>
            <person name="Patrignani A."/>
            <person name="Gruter S."/>
            <person name="Poveda L."/>
            <person name="Shimizu-Inatsugi R."/>
            <person name="Baeten J."/>
            <person name="Francoijs K.J."/>
            <person name="Nataraja K.N."/>
            <person name="Reddy Y.A.N."/>
            <person name="Phadnis S."/>
            <person name="Ravikumar R.L."/>
            <person name="Schlapbach R."/>
            <person name="Sreeman S.M."/>
            <person name="Shimizu K.K."/>
        </authorList>
    </citation>
    <scope>NUCLEOTIDE SEQUENCE</scope>
</reference>
<keyword evidence="8" id="KW-1185">Reference proteome</keyword>
<dbReference type="InterPro" id="IPR002528">
    <property type="entry name" value="MATE_fam"/>
</dbReference>
<organism evidence="7 8">
    <name type="scientific">Eleusine coracana subsp. coracana</name>
    <dbReference type="NCBI Taxonomy" id="191504"/>
    <lineage>
        <taxon>Eukaryota</taxon>
        <taxon>Viridiplantae</taxon>
        <taxon>Streptophyta</taxon>
        <taxon>Embryophyta</taxon>
        <taxon>Tracheophyta</taxon>
        <taxon>Spermatophyta</taxon>
        <taxon>Magnoliopsida</taxon>
        <taxon>Liliopsida</taxon>
        <taxon>Poales</taxon>
        <taxon>Poaceae</taxon>
        <taxon>PACMAD clade</taxon>
        <taxon>Chloridoideae</taxon>
        <taxon>Cynodonteae</taxon>
        <taxon>Eleusininae</taxon>
        <taxon>Eleusine</taxon>
    </lineage>
</organism>
<dbReference type="GO" id="GO:0016020">
    <property type="term" value="C:membrane"/>
    <property type="evidence" value="ECO:0007669"/>
    <property type="project" value="UniProtKB-SubCell"/>
</dbReference>
<sequence>MECRELYPQWLRRAPTQPNLTLWSTSHAASSHSSSSSSARCQSVHAMRVTMQSTQLRNWTPNIDLRARVQKVASLPPTYKGTTDSAARLVLYSTRCASTFGSRCSSSVLCTCSRGSSMAPAAVAVAGGRKNWSAECKNLWRVAGPVILTEIFQFGLGFVTAAFVGHIGKVELAAVSIVNGVVEGLAFGLLLGMGSALETLCGQAVGAGQTHMLGVYMQRSWIICVATSLLLLPLYIFTAPVLRLLRQSAAISAVSGTYARWCVPQLLAYAVNFPIQKFYQAQSRVWVMTAISGAVLGVHALLNWVVVTKLGRGLVGAALVGNVSWWLLNAAQLVHVVGGWFPEAWTGFSRKAFASLGGFVRLSVASAVMLCLEMWYYTAVLILVGCLKNPEIQVGAISICMNYQLWTLMVAVGFNAAVSVRVSNELGANHPKAAKFSVVVATTTSAVIGLVFTAVALAARKQMPRLFTGDDAVVNETTKLGYLLAATIFLNSIQPVLSGVAIGAGWQSLVAFVNIGCYYLVGLPLGAVFGFKLKLNATGIWAGMVIGTVLQTIILFVILARTRWQKEAMLAEERIRTWGGSIDLPSIQENQEETK</sequence>
<proteinExistence type="inferred from homology"/>
<reference evidence="7" key="2">
    <citation type="submission" date="2021-12" db="EMBL/GenBank/DDBJ databases">
        <title>Resequencing data analysis of finger millet.</title>
        <authorList>
            <person name="Hatakeyama M."/>
            <person name="Aluri S."/>
            <person name="Balachadran M.T."/>
            <person name="Sivarajan S.R."/>
            <person name="Poveda L."/>
            <person name="Shimizu-Inatsugi R."/>
            <person name="Schlapbach R."/>
            <person name="Sreeman S.M."/>
            <person name="Shimizu K.K."/>
        </authorList>
    </citation>
    <scope>NUCLEOTIDE SEQUENCE</scope>
</reference>
<gene>
    <name evidence="7" type="primary">gb04622</name>
    <name evidence="7" type="ORF">PR202_gb04622</name>
</gene>
<dbReference type="Proteomes" id="UP001054889">
    <property type="component" value="Unassembled WGS sequence"/>
</dbReference>
<dbReference type="NCBIfam" id="TIGR00797">
    <property type="entry name" value="matE"/>
    <property type="match status" value="1"/>
</dbReference>
<dbReference type="GO" id="GO:0042910">
    <property type="term" value="F:xenobiotic transmembrane transporter activity"/>
    <property type="evidence" value="ECO:0007669"/>
    <property type="project" value="InterPro"/>
</dbReference>
<feature type="transmembrane region" description="Helical" evidence="6">
    <location>
        <begin position="436"/>
        <end position="460"/>
    </location>
</feature>
<feature type="transmembrane region" description="Helical" evidence="6">
    <location>
        <begin position="405"/>
        <end position="424"/>
    </location>
</feature>
<protein>
    <recommendedName>
        <fullName evidence="6">Protein DETOXIFICATION</fullName>
    </recommendedName>
    <alternativeName>
        <fullName evidence="6">Multidrug and toxic compound extrusion protein</fullName>
    </alternativeName>
</protein>
<keyword evidence="4 6" id="KW-1133">Transmembrane helix</keyword>
<evidence type="ECO:0000256" key="3">
    <source>
        <dbReference type="ARBA" id="ARBA00022692"/>
    </source>
</evidence>
<keyword evidence="5 6" id="KW-0472">Membrane</keyword>
<feature type="transmembrane region" description="Helical" evidence="6">
    <location>
        <begin position="539"/>
        <end position="560"/>
    </location>
</feature>
<name>A0AAV5E5T4_ELECO</name>
<evidence type="ECO:0000313" key="8">
    <source>
        <dbReference type="Proteomes" id="UP001054889"/>
    </source>
</evidence>
<dbReference type="GO" id="GO:0015297">
    <property type="term" value="F:antiporter activity"/>
    <property type="evidence" value="ECO:0007669"/>
    <property type="project" value="InterPro"/>
</dbReference>
<dbReference type="InterPro" id="IPR045069">
    <property type="entry name" value="MATE_euk"/>
</dbReference>
<dbReference type="Pfam" id="PF01554">
    <property type="entry name" value="MatE"/>
    <property type="match status" value="2"/>
</dbReference>
<evidence type="ECO:0000313" key="7">
    <source>
        <dbReference type="EMBL" id="GJN17545.1"/>
    </source>
</evidence>
<feature type="transmembrane region" description="Helical" evidence="6">
    <location>
        <begin position="220"/>
        <end position="237"/>
    </location>
</feature>
<feature type="transmembrane region" description="Helical" evidence="6">
    <location>
        <begin position="480"/>
        <end position="502"/>
    </location>
</feature>
<keyword evidence="3 6" id="KW-0812">Transmembrane</keyword>
<comment type="subcellular location">
    <subcellularLocation>
        <location evidence="1">Membrane</location>
        <topology evidence="1">Multi-pass membrane protein</topology>
    </subcellularLocation>
</comment>
<dbReference type="AlphaFoldDB" id="A0AAV5E5T4"/>
<evidence type="ECO:0000256" key="6">
    <source>
        <dbReference type="RuleBase" id="RU004914"/>
    </source>
</evidence>
<accession>A0AAV5E5T4</accession>
<dbReference type="CDD" id="cd13132">
    <property type="entry name" value="MATE_eukaryotic"/>
    <property type="match status" value="1"/>
</dbReference>
<comment type="caution">
    <text evidence="7">The sequence shown here is derived from an EMBL/GenBank/DDBJ whole genome shotgun (WGS) entry which is preliminary data.</text>
</comment>
<evidence type="ECO:0000256" key="5">
    <source>
        <dbReference type="ARBA" id="ARBA00023136"/>
    </source>
</evidence>
<dbReference type="GO" id="GO:1990961">
    <property type="term" value="P:xenobiotic detoxification by transmembrane export across the plasma membrane"/>
    <property type="evidence" value="ECO:0007669"/>
    <property type="project" value="InterPro"/>
</dbReference>
<dbReference type="PANTHER" id="PTHR11206">
    <property type="entry name" value="MULTIDRUG RESISTANCE PROTEIN"/>
    <property type="match status" value="1"/>
</dbReference>
<feature type="transmembrane region" description="Helical" evidence="6">
    <location>
        <begin position="319"/>
        <end position="341"/>
    </location>
</feature>
<comment type="similarity">
    <text evidence="2 6">Belongs to the multi antimicrobial extrusion (MATE) (TC 2.A.66.1) family.</text>
</comment>
<feature type="transmembrane region" description="Helical" evidence="6">
    <location>
        <begin position="362"/>
        <end position="385"/>
    </location>
</feature>
<evidence type="ECO:0000256" key="4">
    <source>
        <dbReference type="ARBA" id="ARBA00022989"/>
    </source>
</evidence>